<feature type="signal peptide" evidence="1">
    <location>
        <begin position="1"/>
        <end position="24"/>
    </location>
</feature>
<dbReference type="Pfam" id="PF07044">
    <property type="entry name" value="DUF1329"/>
    <property type="match status" value="1"/>
</dbReference>
<sequence>MKLRNASYSALLAGLMALPGWAWAEIPEGTVLSAENIDELYDQTFQGHKVKDLLTERLEWRIRESGFEMPMYHSQEIELDPSYQEATEANRDTVSFNPDSRQVEGWKAGMPFPEISEDDPHIAEKLIWNWYYGQPRGDVMNVPNVTYMMVDGDSGVDRIQNWWFLRYTMKGRLAADDPVAGDGSELSRTLFVATEPRDVRGLGTLSIRYDSDAMEDVWAYIPAVRRVRRLSGGAWMDPVGSTDQLQDDIEIFNAQPSWYDEYRLVERRWVLAAANGREENVNSGASDVDDQYPLFDLSQSPYWNVNFDRYEPREVWVIEAVPPSEHPYSKKVVYMDTQYPRLHYGEAYNQAGDFWKFLQFNSTPGEGEDGFRDIRTNAGVVIDFLRNRATIFIPDHAEWSTNTPGFSEDDIGVSTLRSVAR</sequence>
<dbReference type="InterPro" id="IPR010752">
    <property type="entry name" value="DUF1329"/>
</dbReference>
<dbReference type="AlphaFoldDB" id="A0A498C6W6"/>
<dbReference type="Gene3D" id="2.50.20.10">
    <property type="entry name" value="Lipoprotein localisation LolA/LolB/LppX"/>
    <property type="match status" value="1"/>
</dbReference>
<evidence type="ECO:0000256" key="1">
    <source>
        <dbReference type="SAM" id="SignalP"/>
    </source>
</evidence>
<gene>
    <name evidence="2" type="ORF">DFR31_2147</name>
</gene>
<comment type="caution">
    <text evidence="2">The sequence shown here is derived from an EMBL/GenBank/DDBJ whole genome shotgun (WGS) entry which is preliminary data.</text>
</comment>
<reference evidence="2 3" key="1">
    <citation type="submission" date="2018-10" db="EMBL/GenBank/DDBJ databases">
        <title>Genomic Encyclopedia of Type Strains, Phase IV (KMG-IV): sequencing the most valuable type-strain genomes for metagenomic binning, comparative biology and taxonomic classification.</title>
        <authorList>
            <person name="Goeker M."/>
        </authorList>
    </citation>
    <scope>NUCLEOTIDE SEQUENCE [LARGE SCALE GENOMIC DNA]</scope>
    <source>
        <strain evidence="2 3">DSM 12769</strain>
    </source>
</reference>
<dbReference type="CDD" id="cd16329">
    <property type="entry name" value="LolA_like"/>
    <property type="match status" value="1"/>
</dbReference>
<protein>
    <submittedName>
        <fullName evidence="2">Uncharacterized protein DUF1329</fullName>
    </submittedName>
</protein>
<feature type="chain" id="PRO_5019795272" evidence="1">
    <location>
        <begin position="25"/>
        <end position="421"/>
    </location>
</feature>
<dbReference type="OrthoDB" id="7053337at2"/>
<evidence type="ECO:0000313" key="2">
    <source>
        <dbReference type="EMBL" id="RLK48268.1"/>
    </source>
</evidence>
<proteinExistence type="predicted"/>
<keyword evidence="3" id="KW-1185">Reference proteome</keyword>
<dbReference type="EMBL" id="RCDA01000003">
    <property type="protein sequence ID" value="RLK48268.1"/>
    <property type="molecule type" value="Genomic_DNA"/>
</dbReference>
<dbReference type="RefSeq" id="WP_121442670.1">
    <property type="nucleotide sequence ID" value="NZ_RCDA01000003.1"/>
</dbReference>
<name>A0A498C6W6_9GAMM</name>
<accession>A0A498C6W6</accession>
<keyword evidence="1" id="KW-0732">Signal</keyword>
<evidence type="ECO:0000313" key="3">
    <source>
        <dbReference type="Proteomes" id="UP000275461"/>
    </source>
</evidence>
<dbReference type="Proteomes" id="UP000275461">
    <property type="component" value="Unassembled WGS sequence"/>
</dbReference>
<organism evidence="2 3">
    <name type="scientific">Alkalispirillum mobile</name>
    <dbReference type="NCBI Taxonomy" id="85925"/>
    <lineage>
        <taxon>Bacteria</taxon>
        <taxon>Pseudomonadati</taxon>
        <taxon>Pseudomonadota</taxon>
        <taxon>Gammaproteobacteria</taxon>
        <taxon>Chromatiales</taxon>
        <taxon>Ectothiorhodospiraceae</taxon>
        <taxon>Alkalispirillum</taxon>
    </lineage>
</organism>